<comment type="subcellular location">
    <subcellularLocation>
        <location evidence="1">Cell outer membrane</location>
    </subcellularLocation>
</comment>
<dbReference type="PROSITE" id="PS51123">
    <property type="entry name" value="OMPA_2"/>
    <property type="match status" value="1"/>
</dbReference>
<comment type="caution">
    <text evidence="6">The sequence shown here is derived from an EMBL/GenBank/DDBJ whole genome shotgun (WGS) entry which is preliminary data.</text>
</comment>
<keyword evidence="2 4" id="KW-0472">Membrane</keyword>
<dbReference type="PROSITE" id="PS51257">
    <property type="entry name" value="PROKAR_LIPOPROTEIN"/>
    <property type="match status" value="1"/>
</dbReference>
<evidence type="ECO:0000259" key="5">
    <source>
        <dbReference type="PROSITE" id="PS51123"/>
    </source>
</evidence>
<dbReference type="SUPFAM" id="SSF103088">
    <property type="entry name" value="OmpA-like"/>
    <property type="match status" value="1"/>
</dbReference>
<dbReference type="OrthoDB" id="9782229at2"/>
<evidence type="ECO:0000256" key="1">
    <source>
        <dbReference type="ARBA" id="ARBA00004442"/>
    </source>
</evidence>
<keyword evidence="3" id="KW-0998">Cell outer membrane</keyword>
<dbReference type="PRINTS" id="PR01023">
    <property type="entry name" value="NAFLGMOTY"/>
</dbReference>
<dbReference type="InterPro" id="IPR006664">
    <property type="entry name" value="OMP_bac"/>
</dbReference>
<dbReference type="CDD" id="cd07185">
    <property type="entry name" value="OmpA_C-like"/>
    <property type="match status" value="1"/>
</dbReference>
<dbReference type="AlphaFoldDB" id="A0A2G1VJK6"/>
<accession>A0A2G1VJK6</accession>
<keyword evidence="7" id="KW-1185">Reference proteome</keyword>
<dbReference type="InterPro" id="IPR039567">
    <property type="entry name" value="Gly-zipper"/>
</dbReference>
<dbReference type="RefSeq" id="WP_099617006.1">
    <property type="nucleotide sequence ID" value="NZ_KZ319339.1"/>
</dbReference>
<name>A0A2G1VJK6_9GAMM</name>
<evidence type="ECO:0000313" key="6">
    <source>
        <dbReference type="EMBL" id="PHQ26932.1"/>
    </source>
</evidence>
<dbReference type="PRINTS" id="PR01021">
    <property type="entry name" value="OMPADOMAIN"/>
</dbReference>
<gene>
    <name evidence="6" type="ORF">CLH62_04930</name>
</gene>
<dbReference type="GO" id="GO:0009279">
    <property type="term" value="C:cell outer membrane"/>
    <property type="evidence" value="ECO:0007669"/>
    <property type="project" value="UniProtKB-SubCell"/>
</dbReference>
<dbReference type="Gene3D" id="3.30.1330.60">
    <property type="entry name" value="OmpA-like domain"/>
    <property type="match status" value="1"/>
</dbReference>
<dbReference type="Proteomes" id="UP000229044">
    <property type="component" value="Unassembled WGS sequence"/>
</dbReference>
<dbReference type="InterPro" id="IPR006665">
    <property type="entry name" value="OmpA-like"/>
</dbReference>
<dbReference type="PANTHER" id="PTHR30329">
    <property type="entry name" value="STATOR ELEMENT OF FLAGELLAR MOTOR COMPLEX"/>
    <property type="match status" value="1"/>
</dbReference>
<dbReference type="EMBL" id="NTFI01000001">
    <property type="protein sequence ID" value="PHQ26932.1"/>
    <property type="molecule type" value="Genomic_DNA"/>
</dbReference>
<dbReference type="PANTHER" id="PTHR30329:SF21">
    <property type="entry name" value="LIPOPROTEIN YIAD-RELATED"/>
    <property type="match status" value="1"/>
</dbReference>
<proteinExistence type="predicted"/>
<evidence type="ECO:0000256" key="2">
    <source>
        <dbReference type="ARBA" id="ARBA00023136"/>
    </source>
</evidence>
<dbReference type="Pfam" id="PF13488">
    <property type="entry name" value="Gly-zipper_Omp"/>
    <property type="match status" value="1"/>
</dbReference>
<evidence type="ECO:0000256" key="3">
    <source>
        <dbReference type="ARBA" id="ARBA00023237"/>
    </source>
</evidence>
<organism evidence="6 7">
    <name type="scientific">Marinobacter guineae</name>
    <dbReference type="NCBI Taxonomy" id="432303"/>
    <lineage>
        <taxon>Bacteria</taxon>
        <taxon>Pseudomonadati</taxon>
        <taxon>Pseudomonadota</taxon>
        <taxon>Gammaproteobacteria</taxon>
        <taxon>Pseudomonadales</taxon>
        <taxon>Marinobacteraceae</taxon>
        <taxon>Marinobacter</taxon>
    </lineage>
</organism>
<feature type="domain" description="OmpA-like" evidence="5">
    <location>
        <begin position="101"/>
        <end position="218"/>
    </location>
</feature>
<dbReference type="InterPro" id="IPR036737">
    <property type="entry name" value="OmpA-like_sf"/>
</dbReference>
<sequence length="218" mass="23012">MKKTILAFAVATVGLGGCMTYDPYTGEEKTSSATKGSIIGAIGGAAIGAATSSSSDRGKGALIGAAGGAAIGGGVGYYMDKQEAELRRQLEGTGVRVVRNGDEIELVMPGNITFDLNESSIKSSFSGTLESVALVLREYDKTIIQIEGHTDSSGSDSYNQLLSERRASSVRDFLMNQGIEPKRTRAVGYGERYPVASNDTASGREQNRRVELTLVPMQ</sequence>
<dbReference type="Pfam" id="PF00691">
    <property type="entry name" value="OmpA"/>
    <property type="match status" value="1"/>
</dbReference>
<reference evidence="6 7" key="1">
    <citation type="submission" date="2017-09" db="EMBL/GenBank/DDBJ databases">
        <title>The draft genome sequences of Marinobacter guineae M3B.</title>
        <authorList>
            <person name="Cao J."/>
        </authorList>
    </citation>
    <scope>NUCLEOTIDE SEQUENCE [LARGE SCALE GENOMIC DNA]</scope>
    <source>
        <strain evidence="6 7">M3B</strain>
    </source>
</reference>
<dbReference type="InterPro" id="IPR050330">
    <property type="entry name" value="Bact_OuterMem_StrucFunc"/>
</dbReference>
<evidence type="ECO:0000313" key="7">
    <source>
        <dbReference type="Proteomes" id="UP000229044"/>
    </source>
</evidence>
<protein>
    <recommendedName>
        <fullName evidence="5">OmpA-like domain-containing protein</fullName>
    </recommendedName>
</protein>
<evidence type="ECO:0000256" key="4">
    <source>
        <dbReference type="PROSITE-ProRule" id="PRU00473"/>
    </source>
</evidence>